<gene>
    <name evidence="4" type="ORF">PR048_022356</name>
</gene>
<dbReference type="PRINTS" id="PR01415">
    <property type="entry name" value="ANKYRIN"/>
</dbReference>
<dbReference type="PANTHER" id="PTHR24171">
    <property type="entry name" value="ANKYRIN REPEAT DOMAIN-CONTAINING PROTEIN 39-RELATED"/>
    <property type="match status" value="1"/>
</dbReference>
<feature type="repeat" description="ANK" evidence="3">
    <location>
        <begin position="188"/>
        <end position="220"/>
    </location>
</feature>
<keyword evidence="2 3" id="KW-0040">ANK repeat</keyword>
<evidence type="ECO:0000313" key="5">
    <source>
        <dbReference type="Proteomes" id="UP001159363"/>
    </source>
</evidence>
<comment type="caution">
    <text evidence="4">The sequence shown here is derived from an EMBL/GenBank/DDBJ whole genome shotgun (WGS) entry which is preliminary data.</text>
</comment>
<dbReference type="SMART" id="SM00248">
    <property type="entry name" value="ANK"/>
    <property type="match status" value="3"/>
</dbReference>
<feature type="repeat" description="ANK" evidence="3">
    <location>
        <begin position="155"/>
        <end position="187"/>
    </location>
</feature>
<dbReference type="EMBL" id="JARBHB010000008">
    <property type="protein sequence ID" value="KAJ8877897.1"/>
    <property type="molecule type" value="Genomic_DNA"/>
</dbReference>
<dbReference type="Pfam" id="PF12796">
    <property type="entry name" value="Ank_2"/>
    <property type="match status" value="1"/>
</dbReference>
<dbReference type="InterPro" id="IPR036770">
    <property type="entry name" value="Ankyrin_rpt-contain_sf"/>
</dbReference>
<evidence type="ECO:0000256" key="2">
    <source>
        <dbReference type="ARBA" id="ARBA00023043"/>
    </source>
</evidence>
<proteinExistence type="predicted"/>
<dbReference type="PANTHER" id="PTHR24171:SF10">
    <property type="entry name" value="ANKYRIN REPEAT DOMAIN-CONTAINING PROTEIN 29-LIKE"/>
    <property type="match status" value="1"/>
</dbReference>
<accession>A0ABQ9H0X2</accession>
<evidence type="ECO:0000256" key="1">
    <source>
        <dbReference type="ARBA" id="ARBA00022737"/>
    </source>
</evidence>
<reference evidence="4 5" key="1">
    <citation type="submission" date="2023-02" db="EMBL/GenBank/DDBJ databases">
        <title>LHISI_Scaffold_Assembly.</title>
        <authorList>
            <person name="Stuart O.P."/>
            <person name="Cleave R."/>
            <person name="Magrath M.J.L."/>
            <person name="Mikheyev A.S."/>
        </authorList>
    </citation>
    <scope>NUCLEOTIDE SEQUENCE [LARGE SCALE GENOMIC DNA]</scope>
    <source>
        <strain evidence="4">Daus_M_001</strain>
        <tissue evidence="4">Leg muscle</tissue>
    </source>
</reference>
<dbReference type="PROSITE" id="PS50297">
    <property type="entry name" value="ANK_REP_REGION"/>
    <property type="match status" value="3"/>
</dbReference>
<organism evidence="4 5">
    <name type="scientific">Dryococelus australis</name>
    <dbReference type="NCBI Taxonomy" id="614101"/>
    <lineage>
        <taxon>Eukaryota</taxon>
        <taxon>Metazoa</taxon>
        <taxon>Ecdysozoa</taxon>
        <taxon>Arthropoda</taxon>
        <taxon>Hexapoda</taxon>
        <taxon>Insecta</taxon>
        <taxon>Pterygota</taxon>
        <taxon>Neoptera</taxon>
        <taxon>Polyneoptera</taxon>
        <taxon>Phasmatodea</taxon>
        <taxon>Verophasmatodea</taxon>
        <taxon>Anareolatae</taxon>
        <taxon>Phasmatidae</taxon>
        <taxon>Eurycanthinae</taxon>
        <taxon>Dryococelus</taxon>
    </lineage>
</organism>
<dbReference type="Proteomes" id="UP001159363">
    <property type="component" value="Chromosome 7"/>
</dbReference>
<dbReference type="SUPFAM" id="SSF48403">
    <property type="entry name" value="Ankyrin repeat"/>
    <property type="match status" value="1"/>
</dbReference>
<dbReference type="InterPro" id="IPR002110">
    <property type="entry name" value="Ankyrin_rpt"/>
</dbReference>
<evidence type="ECO:0000313" key="4">
    <source>
        <dbReference type="EMBL" id="KAJ8877897.1"/>
    </source>
</evidence>
<keyword evidence="5" id="KW-1185">Reference proteome</keyword>
<dbReference type="PROSITE" id="PS50088">
    <property type="entry name" value="ANK_REPEAT"/>
    <property type="match status" value="3"/>
</dbReference>
<keyword evidence="1" id="KW-0677">Repeat</keyword>
<evidence type="ECO:0000256" key="3">
    <source>
        <dbReference type="PROSITE-ProRule" id="PRU00023"/>
    </source>
</evidence>
<sequence length="279" mass="30348">MSVFREEGGWRWTIFVSPDTHLHVCVALFTRSARKFPDDSRRKPCLSYGHLFTEQETRWRRLKPQAPSQILSQNALLLSHLYPVKKYRSSSKWSELRRRLRKVLDHSGKAHQQLCGVSKHHGEPLKEVCAGGGLDLLSLLLNAGLPTEHVVGESGGDTLLHAAAASGNLHSLNLLLGCGADIASRNSVGETPLLKAVREGHVALAKSLLARGADPGACDAEKRTSLHWAAAKGHLDLVKLLVDAGADVKARDGKELTPLDSATSQGHDAVADFLISLHR</sequence>
<protein>
    <submittedName>
        <fullName evidence="4">Uncharacterized protein</fullName>
    </submittedName>
</protein>
<dbReference type="Gene3D" id="1.25.40.20">
    <property type="entry name" value="Ankyrin repeat-containing domain"/>
    <property type="match status" value="2"/>
</dbReference>
<feature type="repeat" description="ANK" evidence="3">
    <location>
        <begin position="221"/>
        <end position="253"/>
    </location>
</feature>
<name>A0ABQ9H0X2_9NEOP</name>